<accession>A0ABS8IGQ3</accession>
<proteinExistence type="predicted"/>
<dbReference type="EMBL" id="JAIVFQ010000062">
    <property type="protein sequence ID" value="MCC5602939.1"/>
    <property type="molecule type" value="Genomic_DNA"/>
</dbReference>
<dbReference type="Proteomes" id="UP001199525">
    <property type="component" value="Unassembled WGS sequence"/>
</dbReference>
<protein>
    <recommendedName>
        <fullName evidence="3">Transcription factor zinc-finger domain-containing protein</fullName>
    </recommendedName>
</protein>
<organism evidence="1 2">
    <name type="scientific">Nostoc favosum CHAB5714</name>
    <dbReference type="NCBI Taxonomy" id="2780399"/>
    <lineage>
        <taxon>Bacteria</taxon>
        <taxon>Bacillati</taxon>
        <taxon>Cyanobacteriota</taxon>
        <taxon>Cyanophyceae</taxon>
        <taxon>Nostocales</taxon>
        <taxon>Nostocaceae</taxon>
        <taxon>Nostoc</taxon>
        <taxon>Nostoc favosum</taxon>
    </lineage>
</organism>
<evidence type="ECO:0000313" key="2">
    <source>
        <dbReference type="Proteomes" id="UP001199525"/>
    </source>
</evidence>
<keyword evidence="2" id="KW-1185">Reference proteome</keyword>
<reference evidence="1 2" key="1">
    <citation type="journal article" date="2021" name="Microorganisms">
        <title>Genome Evolution of Filamentous Cyanobacterium Nostoc Species: From Facultative Symbiosis to Free Living.</title>
        <authorList>
            <person name="Huo D."/>
            <person name="Li H."/>
            <person name="Cai F."/>
            <person name="Guo X."/>
            <person name="Qiao Z."/>
            <person name="Wang W."/>
            <person name="Yu G."/>
            <person name="Li R."/>
        </authorList>
    </citation>
    <scope>NUCLEOTIDE SEQUENCE [LARGE SCALE GENOMIC DNA]</scope>
    <source>
        <strain evidence="1 2">CHAB 5714</strain>
    </source>
</reference>
<gene>
    <name evidence="1" type="ORF">LC586_28050</name>
</gene>
<dbReference type="Gene3D" id="2.10.230.10">
    <property type="entry name" value="Heat shock protein DnaJ, cysteine-rich domain"/>
    <property type="match status" value="1"/>
</dbReference>
<evidence type="ECO:0008006" key="3">
    <source>
        <dbReference type="Google" id="ProtNLM"/>
    </source>
</evidence>
<dbReference type="RefSeq" id="WP_229488469.1">
    <property type="nucleotide sequence ID" value="NZ_JAIVFQ010000062.1"/>
</dbReference>
<sequence>MTNKTCPRCDCTRLQYQENYGYWECLDCGHIWALDANDPDYDEMELCSKCHGKGVLAYGGVNYSCTLCGGSGLI</sequence>
<evidence type="ECO:0000313" key="1">
    <source>
        <dbReference type="EMBL" id="MCC5602939.1"/>
    </source>
</evidence>
<name>A0ABS8IGQ3_9NOSO</name>
<comment type="caution">
    <text evidence="1">The sequence shown here is derived from an EMBL/GenBank/DDBJ whole genome shotgun (WGS) entry which is preliminary data.</text>
</comment>